<accession>A0A0D9VZN7</accession>
<protein>
    <submittedName>
        <fullName evidence="2">Uncharacterized protein</fullName>
    </submittedName>
</protein>
<reference evidence="2 3" key="1">
    <citation type="submission" date="2012-08" db="EMBL/GenBank/DDBJ databases">
        <title>Oryza genome evolution.</title>
        <authorList>
            <person name="Wing R.A."/>
        </authorList>
    </citation>
    <scope>NUCLEOTIDE SEQUENCE</scope>
</reference>
<dbReference type="Gramene" id="LPERR03G30330.1">
    <property type="protein sequence ID" value="LPERR03G30330.1"/>
    <property type="gene ID" value="LPERR03G30330"/>
</dbReference>
<evidence type="ECO:0000313" key="2">
    <source>
        <dbReference type="EnsemblPlants" id="LPERR03G30330.1"/>
    </source>
</evidence>
<evidence type="ECO:0000313" key="3">
    <source>
        <dbReference type="Proteomes" id="UP000032180"/>
    </source>
</evidence>
<dbReference type="HOGENOM" id="CLU_1247053_0_0_1"/>
<dbReference type="EnsemblPlants" id="LPERR03G30330.1">
    <property type="protein sequence ID" value="LPERR03G30330.1"/>
    <property type="gene ID" value="LPERR03G30330"/>
</dbReference>
<sequence length="235" mass="26275">MASFPSREVLPMLGVASMEAVDEYAATESAEHFHIYIDPTITITDALSMSLRVRPGDRTMAFELYNPEVLLRKVEADAAVREAIARMEMTEEKVRTKIQRTERKIMEVEANLELGGDAVCVGPSINHRSLPFEQVIYKTGEDIPEGEVAAPKRKLSKNVRRQCRKLDAVSQLAYWNANLLVLKQKKAAQEEFLVALTKSKEAFRTQCLETRTHLGCGYTEATTLRPSSTAVDIAS</sequence>
<reference evidence="3" key="2">
    <citation type="submission" date="2013-12" db="EMBL/GenBank/DDBJ databases">
        <authorList>
            <person name="Yu Y."/>
            <person name="Lee S."/>
            <person name="de Baynast K."/>
            <person name="Wissotski M."/>
            <person name="Liu L."/>
            <person name="Talag J."/>
            <person name="Goicoechea J."/>
            <person name="Angelova A."/>
            <person name="Jetty R."/>
            <person name="Kudrna D."/>
            <person name="Golser W."/>
            <person name="Rivera L."/>
            <person name="Zhang J."/>
            <person name="Wing R."/>
        </authorList>
    </citation>
    <scope>NUCLEOTIDE SEQUENCE</scope>
</reference>
<dbReference type="Proteomes" id="UP000032180">
    <property type="component" value="Chromosome 3"/>
</dbReference>
<evidence type="ECO:0000256" key="1">
    <source>
        <dbReference type="SAM" id="Coils"/>
    </source>
</evidence>
<dbReference type="AlphaFoldDB" id="A0A0D9VZN7"/>
<proteinExistence type="predicted"/>
<feature type="coiled-coil region" evidence="1">
    <location>
        <begin position="84"/>
        <end position="111"/>
    </location>
</feature>
<reference evidence="2" key="3">
    <citation type="submission" date="2015-04" db="UniProtKB">
        <authorList>
            <consortium name="EnsemblPlants"/>
        </authorList>
    </citation>
    <scope>IDENTIFICATION</scope>
</reference>
<keyword evidence="3" id="KW-1185">Reference proteome</keyword>
<organism evidence="2 3">
    <name type="scientific">Leersia perrieri</name>
    <dbReference type="NCBI Taxonomy" id="77586"/>
    <lineage>
        <taxon>Eukaryota</taxon>
        <taxon>Viridiplantae</taxon>
        <taxon>Streptophyta</taxon>
        <taxon>Embryophyta</taxon>
        <taxon>Tracheophyta</taxon>
        <taxon>Spermatophyta</taxon>
        <taxon>Magnoliopsida</taxon>
        <taxon>Liliopsida</taxon>
        <taxon>Poales</taxon>
        <taxon>Poaceae</taxon>
        <taxon>BOP clade</taxon>
        <taxon>Oryzoideae</taxon>
        <taxon>Oryzeae</taxon>
        <taxon>Oryzinae</taxon>
        <taxon>Leersia</taxon>
    </lineage>
</organism>
<name>A0A0D9VZN7_9ORYZ</name>
<keyword evidence="1" id="KW-0175">Coiled coil</keyword>